<dbReference type="AlphaFoldDB" id="A0A7N2REZ1"/>
<dbReference type="Gramene" id="QL12p033730:mrna">
    <property type="protein sequence ID" value="QL12p033730:mrna"/>
    <property type="gene ID" value="QL12p033730"/>
</dbReference>
<dbReference type="Proteomes" id="UP000594261">
    <property type="component" value="Chromosome 12"/>
</dbReference>
<accession>A0A7N2REZ1</accession>
<organism evidence="1 2">
    <name type="scientific">Quercus lobata</name>
    <name type="common">Valley oak</name>
    <dbReference type="NCBI Taxonomy" id="97700"/>
    <lineage>
        <taxon>Eukaryota</taxon>
        <taxon>Viridiplantae</taxon>
        <taxon>Streptophyta</taxon>
        <taxon>Embryophyta</taxon>
        <taxon>Tracheophyta</taxon>
        <taxon>Spermatophyta</taxon>
        <taxon>Magnoliopsida</taxon>
        <taxon>eudicotyledons</taxon>
        <taxon>Gunneridae</taxon>
        <taxon>Pentapetalae</taxon>
        <taxon>rosids</taxon>
        <taxon>fabids</taxon>
        <taxon>Fagales</taxon>
        <taxon>Fagaceae</taxon>
        <taxon>Quercus</taxon>
    </lineage>
</organism>
<proteinExistence type="predicted"/>
<name>A0A7N2REZ1_QUELO</name>
<reference evidence="1" key="2">
    <citation type="submission" date="2021-01" db="UniProtKB">
        <authorList>
            <consortium name="EnsemblPlants"/>
        </authorList>
    </citation>
    <scope>IDENTIFICATION</scope>
</reference>
<dbReference type="EnsemblPlants" id="QL12p033730:mrna">
    <property type="protein sequence ID" value="QL12p033730:mrna"/>
    <property type="gene ID" value="QL12p033730"/>
</dbReference>
<sequence>MHWVKPAWIGKSNSADKLPVLEISIFSTEVQQGVSIVKQGSFLTPTTMSPWLSPSDLYAFGFYQQANGYAIGVFLAGMPEKTVVWDSRQPTETILQFSLMLH</sequence>
<protein>
    <submittedName>
        <fullName evidence="1">Uncharacterized protein</fullName>
    </submittedName>
</protein>
<reference evidence="1 2" key="1">
    <citation type="journal article" date="2016" name="G3 (Bethesda)">
        <title>First Draft Assembly and Annotation of the Genome of a California Endemic Oak Quercus lobata Nee (Fagaceae).</title>
        <authorList>
            <person name="Sork V.L."/>
            <person name="Fitz-Gibbon S.T."/>
            <person name="Puiu D."/>
            <person name="Crepeau M."/>
            <person name="Gugger P.F."/>
            <person name="Sherman R."/>
            <person name="Stevens K."/>
            <person name="Langley C.H."/>
            <person name="Pellegrini M."/>
            <person name="Salzberg S.L."/>
        </authorList>
    </citation>
    <scope>NUCLEOTIDE SEQUENCE [LARGE SCALE GENOMIC DNA]</scope>
    <source>
        <strain evidence="1 2">cv. SW786</strain>
    </source>
</reference>
<evidence type="ECO:0000313" key="2">
    <source>
        <dbReference type="Proteomes" id="UP000594261"/>
    </source>
</evidence>
<dbReference type="InParanoid" id="A0A7N2REZ1"/>
<keyword evidence="2" id="KW-1185">Reference proteome</keyword>
<evidence type="ECO:0000313" key="1">
    <source>
        <dbReference type="EnsemblPlants" id="QL12p033730:mrna"/>
    </source>
</evidence>
<dbReference type="EMBL" id="LRBV02000012">
    <property type="status" value="NOT_ANNOTATED_CDS"/>
    <property type="molecule type" value="Genomic_DNA"/>
</dbReference>